<accession>A0A2G2ZIF0</accession>
<dbReference type="InterPro" id="IPR051857">
    <property type="entry name" value="Asn_synthetase_domain"/>
</dbReference>
<dbReference type="PANTHER" id="PTHR45937:SF1">
    <property type="entry name" value="ASPARAGINE SYNTHETASE DOMAIN-CONTAINING PROTEIN 1"/>
    <property type="match status" value="1"/>
</dbReference>
<keyword evidence="5" id="KW-1185">Reference proteome</keyword>
<gene>
    <name evidence="4" type="ORF">T459_14771</name>
</gene>
<dbReference type="STRING" id="4072.A0A2G2ZIF0"/>
<evidence type="ECO:0000256" key="1">
    <source>
        <dbReference type="ARBA" id="ARBA00022605"/>
    </source>
</evidence>
<keyword evidence="3" id="KW-0315">Glutamine amidotransferase</keyword>
<evidence type="ECO:0000256" key="2">
    <source>
        <dbReference type="ARBA" id="ARBA00022888"/>
    </source>
</evidence>
<dbReference type="PANTHER" id="PTHR45937">
    <property type="entry name" value="ASPARAGINE SYNTHETASE DOMAIN-CONTAINING PROTEIN 1"/>
    <property type="match status" value="1"/>
</dbReference>
<dbReference type="AlphaFoldDB" id="A0A2G2ZIF0"/>
<sequence length="86" mass="9468">MVLLNVPSLSKILGSSHERNYAIWKLVEIDVDLLKLSSEMKLVMSLINPASTYMDLNIGITLWLDAGGDGCLQDETGSDDTFDHAK</sequence>
<keyword evidence="1" id="KW-0028">Amino-acid biosynthesis</keyword>
<dbReference type="Proteomes" id="UP000222542">
    <property type="component" value="Unassembled WGS sequence"/>
</dbReference>
<organism evidence="4 5">
    <name type="scientific">Capsicum annuum</name>
    <name type="common">Capsicum pepper</name>
    <dbReference type="NCBI Taxonomy" id="4072"/>
    <lineage>
        <taxon>Eukaryota</taxon>
        <taxon>Viridiplantae</taxon>
        <taxon>Streptophyta</taxon>
        <taxon>Embryophyta</taxon>
        <taxon>Tracheophyta</taxon>
        <taxon>Spermatophyta</taxon>
        <taxon>Magnoliopsida</taxon>
        <taxon>eudicotyledons</taxon>
        <taxon>Gunneridae</taxon>
        <taxon>Pentapetalae</taxon>
        <taxon>asterids</taxon>
        <taxon>lamiids</taxon>
        <taxon>Solanales</taxon>
        <taxon>Solanaceae</taxon>
        <taxon>Solanoideae</taxon>
        <taxon>Capsiceae</taxon>
        <taxon>Capsicum</taxon>
    </lineage>
</organism>
<dbReference type="EMBL" id="AYRZ02000005">
    <property type="protein sequence ID" value="PHT81756.1"/>
    <property type="molecule type" value="Genomic_DNA"/>
</dbReference>
<dbReference type="GO" id="GO:0006529">
    <property type="term" value="P:asparagine biosynthetic process"/>
    <property type="evidence" value="ECO:0007669"/>
    <property type="project" value="UniProtKB-KW"/>
</dbReference>
<evidence type="ECO:0000256" key="3">
    <source>
        <dbReference type="ARBA" id="ARBA00022962"/>
    </source>
</evidence>
<evidence type="ECO:0000313" key="4">
    <source>
        <dbReference type="EMBL" id="PHT81756.1"/>
    </source>
</evidence>
<proteinExistence type="predicted"/>
<reference evidence="4 5" key="2">
    <citation type="journal article" date="2017" name="Genome Biol.">
        <title>New reference genome sequences of hot pepper reveal the massive evolution of plant disease-resistance genes by retroduplication.</title>
        <authorList>
            <person name="Kim S."/>
            <person name="Park J."/>
            <person name="Yeom S.I."/>
            <person name="Kim Y.M."/>
            <person name="Seo E."/>
            <person name="Kim K.T."/>
            <person name="Kim M.S."/>
            <person name="Lee J.M."/>
            <person name="Cheong K."/>
            <person name="Shin H.S."/>
            <person name="Kim S.B."/>
            <person name="Han K."/>
            <person name="Lee J."/>
            <person name="Park M."/>
            <person name="Lee H.A."/>
            <person name="Lee H.Y."/>
            <person name="Lee Y."/>
            <person name="Oh S."/>
            <person name="Lee J.H."/>
            <person name="Choi E."/>
            <person name="Choi E."/>
            <person name="Lee S.E."/>
            <person name="Jeon J."/>
            <person name="Kim H."/>
            <person name="Choi G."/>
            <person name="Song H."/>
            <person name="Lee J."/>
            <person name="Lee S.C."/>
            <person name="Kwon J.K."/>
            <person name="Lee H.Y."/>
            <person name="Koo N."/>
            <person name="Hong Y."/>
            <person name="Kim R.W."/>
            <person name="Kang W.H."/>
            <person name="Huh J.H."/>
            <person name="Kang B.C."/>
            <person name="Yang T.J."/>
            <person name="Lee Y.H."/>
            <person name="Bennetzen J.L."/>
            <person name="Choi D."/>
        </authorList>
    </citation>
    <scope>NUCLEOTIDE SEQUENCE [LARGE SCALE GENOMIC DNA]</scope>
    <source>
        <strain evidence="5">cv. CM334</strain>
    </source>
</reference>
<name>A0A2G2ZIF0_CAPAN</name>
<reference evidence="4 5" key="1">
    <citation type="journal article" date="2014" name="Nat. Genet.">
        <title>Genome sequence of the hot pepper provides insights into the evolution of pungency in Capsicum species.</title>
        <authorList>
            <person name="Kim S."/>
            <person name="Park M."/>
            <person name="Yeom S.I."/>
            <person name="Kim Y.M."/>
            <person name="Lee J.M."/>
            <person name="Lee H.A."/>
            <person name="Seo E."/>
            <person name="Choi J."/>
            <person name="Cheong K."/>
            <person name="Kim K.T."/>
            <person name="Jung K."/>
            <person name="Lee G.W."/>
            <person name="Oh S.K."/>
            <person name="Bae C."/>
            <person name="Kim S.B."/>
            <person name="Lee H.Y."/>
            <person name="Kim S.Y."/>
            <person name="Kim M.S."/>
            <person name="Kang B.C."/>
            <person name="Jo Y.D."/>
            <person name="Yang H.B."/>
            <person name="Jeong H.J."/>
            <person name="Kang W.H."/>
            <person name="Kwon J.K."/>
            <person name="Shin C."/>
            <person name="Lim J.Y."/>
            <person name="Park J.H."/>
            <person name="Huh J.H."/>
            <person name="Kim J.S."/>
            <person name="Kim B.D."/>
            <person name="Cohen O."/>
            <person name="Paran I."/>
            <person name="Suh M.C."/>
            <person name="Lee S.B."/>
            <person name="Kim Y.K."/>
            <person name="Shin Y."/>
            <person name="Noh S.J."/>
            <person name="Park J."/>
            <person name="Seo Y.S."/>
            <person name="Kwon S.Y."/>
            <person name="Kim H.A."/>
            <person name="Park J.M."/>
            <person name="Kim H.J."/>
            <person name="Choi S.B."/>
            <person name="Bosland P.W."/>
            <person name="Reeves G."/>
            <person name="Jo S.H."/>
            <person name="Lee B.W."/>
            <person name="Cho H.T."/>
            <person name="Choi H.S."/>
            <person name="Lee M.S."/>
            <person name="Yu Y."/>
            <person name="Do Choi Y."/>
            <person name="Park B.S."/>
            <person name="van Deynze A."/>
            <person name="Ashrafi H."/>
            <person name="Hill T."/>
            <person name="Kim W.T."/>
            <person name="Pai H.S."/>
            <person name="Ahn H.K."/>
            <person name="Yeam I."/>
            <person name="Giovannoni J.J."/>
            <person name="Rose J.K."/>
            <person name="Sorensen I."/>
            <person name="Lee S.J."/>
            <person name="Kim R.W."/>
            <person name="Choi I.Y."/>
            <person name="Choi B.S."/>
            <person name="Lim J.S."/>
            <person name="Lee Y.H."/>
            <person name="Choi D."/>
        </authorList>
    </citation>
    <scope>NUCLEOTIDE SEQUENCE [LARGE SCALE GENOMIC DNA]</scope>
    <source>
        <strain evidence="5">cv. CM334</strain>
    </source>
</reference>
<comment type="caution">
    <text evidence="4">The sequence shown here is derived from an EMBL/GenBank/DDBJ whole genome shotgun (WGS) entry which is preliminary data.</text>
</comment>
<dbReference type="Gramene" id="PHT81756">
    <property type="protein sequence ID" value="PHT81756"/>
    <property type="gene ID" value="T459_14771"/>
</dbReference>
<evidence type="ECO:0000313" key="5">
    <source>
        <dbReference type="Proteomes" id="UP000222542"/>
    </source>
</evidence>
<keyword evidence="2" id="KW-0061">Asparagine biosynthesis</keyword>
<protein>
    <submittedName>
        <fullName evidence="4">Uncharacterized protein</fullName>
    </submittedName>
</protein>